<feature type="region of interest" description="Disordered" evidence="6">
    <location>
        <begin position="61"/>
        <end position="80"/>
    </location>
</feature>
<name>A0ABN9V0N5_9DINO</name>
<dbReference type="PANTHER" id="PTHR10520:SF12">
    <property type="entry name" value="TRIFUNCTIONAL PURINE BIOSYNTHETIC PROTEIN ADENOSINE-3"/>
    <property type="match status" value="1"/>
</dbReference>
<evidence type="ECO:0000256" key="2">
    <source>
        <dbReference type="ARBA" id="ARBA00013047"/>
    </source>
</evidence>
<dbReference type="SUPFAM" id="SSF53328">
    <property type="entry name" value="Formyltransferase"/>
    <property type="match status" value="1"/>
</dbReference>
<evidence type="ECO:0000259" key="7">
    <source>
        <dbReference type="Pfam" id="PF00551"/>
    </source>
</evidence>
<dbReference type="InterPro" id="IPR036676">
    <property type="entry name" value="PurM-like_C_sf"/>
</dbReference>
<dbReference type="Pfam" id="PF02769">
    <property type="entry name" value="AIRS_C"/>
    <property type="match status" value="1"/>
</dbReference>
<organism evidence="9 10">
    <name type="scientific">Prorocentrum cordatum</name>
    <dbReference type="NCBI Taxonomy" id="2364126"/>
    <lineage>
        <taxon>Eukaryota</taxon>
        <taxon>Sar</taxon>
        <taxon>Alveolata</taxon>
        <taxon>Dinophyceae</taxon>
        <taxon>Prorocentrales</taxon>
        <taxon>Prorocentraceae</taxon>
        <taxon>Prorocentrum</taxon>
    </lineage>
</organism>
<keyword evidence="3" id="KW-0436">Ligase</keyword>
<evidence type="ECO:0000259" key="8">
    <source>
        <dbReference type="Pfam" id="PF02769"/>
    </source>
</evidence>
<evidence type="ECO:0000256" key="5">
    <source>
        <dbReference type="ARBA" id="ARBA00022840"/>
    </source>
</evidence>
<evidence type="ECO:0000313" key="10">
    <source>
        <dbReference type="Proteomes" id="UP001189429"/>
    </source>
</evidence>
<evidence type="ECO:0000256" key="3">
    <source>
        <dbReference type="ARBA" id="ARBA00022598"/>
    </source>
</evidence>
<comment type="pathway">
    <text evidence="1">Purine metabolism; IMP biosynthesis via de novo pathway; 5-amino-1-(5-phospho-D-ribosyl)imidazole from N(2)-formyl-N(1)-(5-phospho-D-ribosyl)glycinamide: step 2/2.</text>
</comment>
<dbReference type="SUPFAM" id="SSF56042">
    <property type="entry name" value="PurM C-terminal domain-like"/>
    <property type="match status" value="1"/>
</dbReference>
<dbReference type="PANTHER" id="PTHR10520">
    <property type="entry name" value="TRIFUNCTIONAL PURINE BIOSYNTHETIC PROTEIN ADENOSINE-3-RELATED"/>
    <property type="match status" value="1"/>
</dbReference>
<keyword evidence="4" id="KW-0547">Nucleotide-binding</keyword>
<dbReference type="EMBL" id="CAUYUJ010016520">
    <property type="protein sequence ID" value="CAK0866276.1"/>
    <property type="molecule type" value="Genomic_DNA"/>
</dbReference>
<proteinExistence type="predicted"/>
<dbReference type="InterPro" id="IPR010918">
    <property type="entry name" value="PurM-like_C_dom"/>
</dbReference>
<protein>
    <recommendedName>
        <fullName evidence="2">phosphoribosylformylglycinamidine cyclo-ligase</fullName>
        <ecNumber evidence="2">6.3.3.1</ecNumber>
    </recommendedName>
</protein>
<feature type="compositionally biased region" description="Gly residues" evidence="6">
    <location>
        <begin position="403"/>
        <end position="420"/>
    </location>
</feature>
<feature type="region of interest" description="Disordered" evidence="6">
    <location>
        <begin position="1"/>
        <end position="47"/>
    </location>
</feature>
<dbReference type="InterPro" id="IPR002376">
    <property type="entry name" value="Formyl_transf_N"/>
</dbReference>
<feature type="region of interest" description="Disordered" evidence="6">
    <location>
        <begin position="389"/>
        <end position="425"/>
    </location>
</feature>
<keyword evidence="10" id="KW-1185">Reference proteome</keyword>
<evidence type="ECO:0000256" key="4">
    <source>
        <dbReference type="ARBA" id="ARBA00022741"/>
    </source>
</evidence>
<dbReference type="EC" id="6.3.3.1" evidence="2"/>
<feature type="domain" description="Formyl transferase N-terminal" evidence="7">
    <location>
        <begin position="428"/>
        <end position="552"/>
    </location>
</feature>
<sequence>WAPSYAWRHTPSTSTAWGSTSSRSARTTLLRGAPSRCSSTSTSPPTRWTPSRRCRWCGASPRAASRPAAPSSTPGWRSCRASSPRAAARTSWASPWGAWRRGGLLPRHGAMVAGDALIALPSSGLHSNGFSLVRFIIRAAGLDYNQAAPFDPTRSLGDALLTPARIYVQPLLALSREGLLKGAAPVASGGLQRCCDGVLPEHLVAKLQEGADAWEMPAAQRWLAAVGKVKCSELAATFNCGIGMLLVVAAADRERAMQALRDLHEEPVLVGELGSRKADSLPLEVEGADLAWLMLPELGASLPFPEVLSSLTPGRSPGRKSWCSAAARRSRPCRRSCRHWRCPHRRPTCRPSCARTLTARCWPTPGEHGPASHGAGQGSVRLHRILLRGPRGPRFGRGRGTDAEGGGPAPGTGADDGAGQGSSSISADFSRQFDELMTSLTPDFIVVLDDVDRTLLTRQLLQRYMGRVLLVHASLLPAFPGPCPIEAALRAGVCITGCTVSFAAPPSSLGAEHRHGPVILQEATKVHANDTASTLRARLVAECEAAALSRAVQLVASGSVVLKSDDGGYSLGRSRLLHGGRLRRHARRRPRVWRAQVRALTAIPGGQPAPQSFRAGGGMERPLLPPSGGRGSGSTGLISRPPCCRTRISTGRPRALSTMVAALP</sequence>
<evidence type="ECO:0000256" key="1">
    <source>
        <dbReference type="ARBA" id="ARBA00004686"/>
    </source>
</evidence>
<keyword evidence="5" id="KW-0067">ATP-binding</keyword>
<evidence type="ECO:0000313" key="9">
    <source>
        <dbReference type="EMBL" id="CAK0866276.1"/>
    </source>
</evidence>
<dbReference type="Pfam" id="PF00551">
    <property type="entry name" value="Formyl_trans_N"/>
    <property type="match status" value="1"/>
</dbReference>
<dbReference type="InterPro" id="IPR036477">
    <property type="entry name" value="Formyl_transf_N_sf"/>
</dbReference>
<dbReference type="InterPro" id="IPR004733">
    <property type="entry name" value="PurM_cligase"/>
</dbReference>
<feature type="non-terminal residue" evidence="9">
    <location>
        <position position="1"/>
    </location>
</feature>
<reference evidence="9" key="1">
    <citation type="submission" date="2023-10" db="EMBL/GenBank/DDBJ databases">
        <authorList>
            <person name="Chen Y."/>
            <person name="Shah S."/>
            <person name="Dougan E. K."/>
            <person name="Thang M."/>
            <person name="Chan C."/>
        </authorList>
    </citation>
    <scope>NUCLEOTIDE SEQUENCE [LARGE SCALE GENOMIC DNA]</scope>
</reference>
<dbReference type="Gene3D" id="3.40.50.170">
    <property type="entry name" value="Formyl transferase, N-terminal domain"/>
    <property type="match status" value="1"/>
</dbReference>
<gene>
    <name evidence="9" type="ORF">PCOR1329_LOCUS53496</name>
</gene>
<feature type="compositionally biased region" description="Low complexity" evidence="6">
    <location>
        <begin position="10"/>
        <end position="47"/>
    </location>
</feature>
<evidence type="ECO:0000256" key="6">
    <source>
        <dbReference type="SAM" id="MobiDB-lite"/>
    </source>
</evidence>
<comment type="caution">
    <text evidence="9">The sequence shown here is derived from an EMBL/GenBank/DDBJ whole genome shotgun (WGS) entry which is preliminary data.</text>
</comment>
<accession>A0ABN9V0N5</accession>
<feature type="domain" description="PurM-like C-terminal" evidence="8">
    <location>
        <begin position="113"/>
        <end position="279"/>
    </location>
</feature>
<dbReference type="Proteomes" id="UP001189429">
    <property type="component" value="Unassembled WGS sequence"/>
</dbReference>
<feature type="region of interest" description="Disordered" evidence="6">
    <location>
        <begin position="604"/>
        <end position="649"/>
    </location>
</feature>
<dbReference type="Gene3D" id="3.90.650.10">
    <property type="entry name" value="PurM-like C-terminal domain"/>
    <property type="match status" value="1"/>
</dbReference>